<gene>
    <name evidence="1" type="ORF">C485_10000</name>
</gene>
<proteinExistence type="predicted"/>
<dbReference type="Pfam" id="PF10604">
    <property type="entry name" value="Polyketide_cyc2"/>
    <property type="match status" value="1"/>
</dbReference>
<dbReference type="InterPro" id="IPR023393">
    <property type="entry name" value="START-like_dom_sf"/>
</dbReference>
<dbReference type="EMBL" id="AOIK01000026">
    <property type="protein sequence ID" value="ELY86322.1"/>
    <property type="molecule type" value="Genomic_DNA"/>
</dbReference>
<dbReference type="PANTHER" id="PTHR36166">
    <property type="entry name" value="CHROMOSOME 9, WHOLE GENOME SHOTGUN SEQUENCE"/>
    <property type="match status" value="1"/>
</dbReference>
<dbReference type="AlphaFoldDB" id="L9ZL89"/>
<dbReference type="PATRIC" id="fig|1227494.3.peg.2000"/>
<dbReference type="InterPro" id="IPR019587">
    <property type="entry name" value="Polyketide_cyclase/dehydratase"/>
</dbReference>
<name>L9ZL89_NATA2</name>
<protein>
    <submittedName>
        <fullName evidence="1">Polyketide cyclase/dehydrase</fullName>
    </submittedName>
</protein>
<accession>L9ZL89</accession>
<evidence type="ECO:0000313" key="2">
    <source>
        <dbReference type="Proteomes" id="UP000011511"/>
    </source>
</evidence>
<dbReference type="eggNOG" id="arCOG05264">
    <property type="taxonomic scope" value="Archaea"/>
</dbReference>
<keyword evidence="2" id="KW-1185">Reference proteome</keyword>
<dbReference type="SUPFAM" id="SSF55961">
    <property type="entry name" value="Bet v1-like"/>
    <property type="match status" value="1"/>
</dbReference>
<comment type="caution">
    <text evidence="1">The sequence shown here is derived from an EMBL/GenBank/DDBJ whole genome shotgun (WGS) entry which is preliminary data.</text>
</comment>
<reference evidence="1 2" key="1">
    <citation type="journal article" date="2014" name="PLoS Genet.">
        <title>Phylogenetically driven sequencing of extremely halophilic archaea reveals strategies for static and dynamic osmo-response.</title>
        <authorList>
            <person name="Becker E.A."/>
            <person name="Seitzer P.M."/>
            <person name="Tritt A."/>
            <person name="Larsen D."/>
            <person name="Krusor M."/>
            <person name="Yao A.I."/>
            <person name="Wu D."/>
            <person name="Madern D."/>
            <person name="Eisen J.A."/>
            <person name="Darling A.E."/>
            <person name="Facciotti M.T."/>
        </authorList>
    </citation>
    <scope>NUCLEOTIDE SEQUENCE [LARGE SCALE GENOMIC DNA]</scope>
    <source>
        <strain evidence="1 2">JCM 12890</strain>
    </source>
</reference>
<sequence>MFERCLLVPSSVVAGGISTGTAIPLSVVDGCMNQVEVFIEIDAPPAVVWEALLAFDTYPEWDPISRTIEGVAVDPSMQRTGDASADLGRFLDGPMAVTVEPTRRLAWLDRLVVPFAFDRYHEFHLEPIADGRRTRLLQRETVRGAFVPLVFDAARVERAFVAMNEAIATRAERRASATP</sequence>
<dbReference type="Proteomes" id="UP000011511">
    <property type="component" value="Unassembled WGS sequence"/>
</dbReference>
<dbReference type="PANTHER" id="PTHR36166:SF1">
    <property type="entry name" value="SRPBCC DOMAIN-CONTAINING PROTEIN"/>
    <property type="match status" value="1"/>
</dbReference>
<evidence type="ECO:0000313" key="1">
    <source>
        <dbReference type="EMBL" id="ELY86322.1"/>
    </source>
</evidence>
<organism evidence="1 2">
    <name type="scientific">Natrinema altunense (strain JCM 12890 / CGMCC 1.3731 / AJ2)</name>
    <dbReference type="NCBI Taxonomy" id="1227494"/>
    <lineage>
        <taxon>Archaea</taxon>
        <taxon>Methanobacteriati</taxon>
        <taxon>Methanobacteriota</taxon>
        <taxon>Stenosarchaea group</taxon>
        <taxon>Halobacteria</taxon>
        <taxon>Halobacteriales</taxon>
        <taxon>Natrialbaceae</taxon>
        <taxon>Natrinema</taxon>
    </lineage>
</organism>
<dbReference type="Gene3D" id="3.30.530.20">
    <property type="match status" value="1"/>
</dbReference>
<dbReference type="CDD" id="cd07822">
    <property type="entry name" value="SRPBCC_4"/>
    <property type="match status" value="1"/>
</dbReference>